<evidence type="ECO:0000256" key="5">
    <source>
        <dbReference type="ARBA" id="ARBA00022764"/>
    </source>
</evidence>
<keyword evidence="5 7" id="KW-0574">Periplasm</keyword>
<dbReference type="EMBL" id="JAERPS020000001">
    <property type="protein sequence ID" value="MBZ9610191.1"/>
    <property type="molecule type" value="Genomic_DNA"/>
</dbReference>
<evidence type="ECO:0000313" key="10">
    <source>
        <dbReference type="Proteomes" id="UP000663814"/>
    </source>
</evidence>
<comment type="caution">
    <text evidence="9">The sequence shown here is derived from an EMBL/GenBank/DDBJ whole genome shotgun (WGS) entry which is preliminary data.</text>
</comment>
<dbReference type="Pfam" id="PF17656">
    <property type="entry name" value="ChapFlgA_N"/>
    <property type="match status" value="1"/>
</dbReference>
<reference evidence="9 10" key="2">
    <citation type="submission" date="2021-08" db="EMBL/GenBank/DDBJ databases">
        <title>Rheinheimera aquimaris sp. nov., isolated from seawater of the East Sea in Korea.</title>
        <authorList>
            <person name="Kim K.H."/>
            <person name="Wenting R."/>
            <person name="Kim K.R."/>
            <person name="Jeon C.O."/>
        </authorList>
    </citation>
    <scope>NUCLEOTIDE SEQUENCE [LARGE SCALE GENOMIC DNA]</scope>
    <source>
        <strain evidence="9 10">MA-13</strain>
    </source>
</reference>
<dbReference type="Gene3D" id="2.30.30.760">
    <property type="match status" value="1"/>
</dbReference>
<dbReference type="InterPro" id="IPR013974">
    <property type="entry name" value="SAF"/>
</dbReference>
<keyword evidence="10" id="KW-1185">Reference proteome</keyword>
<dbReference type="RefSeq" id="WP_205310264.1">
    <property type="nucleotide sequence ID" value="NZ_JAERPS020000001.1"/>
</dbReference>
<accession>A0ABS7X4F5</accession>
<evidence type="ECO:0000259" key="8">
    <source>
        <dbReference type="SMART" id="SM00858"/>
    </source>
</evidence>
<evidence type="ECO:0000313" key="9">
    <source>
        <dbReference type="EMBL" id="MBZ9610191.1"/>
    </source>
</evidence>
<name>A0ABS7X4F5_9GAMM</name>
<dbReference type="Gene3D" id="3.90.1210.10">
    <property type="entry name" value="Antifreeze-like/N-acetylneuraminic acid synthase C-terminal domain"/>
    <property type="match status" value="1"/>
</dbReference>
<reference evidence="9 10" key="1">
    <citation type="submission" date="2020-12" db="EMBL/GenBank/DDBJ databases">
        <authorList>
            <person name="Ruan W."/>
            <person name="Khan S.A."/>
            <person name="Jeon C.O."/>
        </authorList>
    </citation>
    <scope>NUCLEOTIDE SEQUENCE [LARGE SCALE GENOMIC DNA]</scope>
    <source>
        <strain evidence="9 10">MA-13</strain>
    </source>
</reference>
<comment type="subcellular location">
    <subcellularLocation>
        <location evidence="1 7">Periplasm</location>
    </subcellularLocation>
</comment>
<dbReference type="Proteomes" id="UP000663814">
    <property type="component" value="Unassembled WGS sequence"/>
</dbReference>
<comment type="similarity">
    <text evidence="2 7">Belongs to the FlgA family.</text>
</comment>
<keyword evidence="9" id="KW-0969">Cilium</keyword>
<proteinExistence type="inferred from homology"/>
<dbReference type="Pfam" id="PF13144">
    <property type="entry name" value="ChapFlgA"/>
    <property type="match status" value="1"/>
</dbReference>
<evidence type="ECO:0000256" key="4">
    <source>
        <dbReference type="ARBA" id="ARBA00022729"/>
    </source>
</evidence>
<keyword evidence="9" id="KW-0966">Cell projection</keyword>
<evidence type="ECO:0000256" key="6">
    <source>
        <dbReference type="ARBA" id="ARBA00025643"/>
    </source>
</evidence>
<protein>
    <recommendedName>
        <fullName evidence="3 7">Flagella basal body P-ring formation protein FlgA</fullName>
    </recommendedName>
</protein>
<feature type="chain" id="PRO_5044962674" description="Flagella basal body P-ring formation protein FlgA" evidence="7">
    <location>
        <begin position="26"/>
        <end position="236"/>
    </location>
</feature>
<keyword evidence="9" id="KW-0282">Flagellum</keyword>
<dbReference type="SMART" id="SM00858">
    <property type="entry name" value="SAF"/>
    <property type="match status" value="1"/>
</dbReference>
<evidence type="ECO:0000256" key="3">
    <source>
        <dbReference type="ARBA" id="ARBA00014754"/>
    </source>
</evidence>
<dbReference type="NCBIfam" id="TIGR03170">
    <property type="entry name" value="flgA_cterm"/>
    <property type="match status" value="1"/>
</dbReference>
<evidence type="ECO:0000256" key="7">
    <source>
        <dbReference type="RuleBase" id="RU362063"/>
    </source>
</evidence>
<feature type="domain" description="SAF" evidence="8">
    <location>
        <begin position="114"/>
        <end position="176"/>
    </location>
</feature>
<evidence type="ECO:0000256" key="1">
    <source>
        <dbReference type="ARBA" id="ARBA00004418"/>
    </source>
</evidence>
<feature type="signal peptide" evidence="7">
    <location>
        <begin position="1"/>
        <end position="25"/>
    </location>
</feature>
<comment type="function">
    <text evidence="6 7">Involved in the assembly process of the P-ring formation. It may associate with FlgF on the rod constituting a structure essential for the P-ring assembly or may act as a modulator protein for the P-ring assembly.</text>
</comment>
<organism evidence="9 10">
    <name type="scientific">Rheinheimera maricola</name>
    <dbReference type="NCBI Taxonomy" id="2793282"/>
    <lineage>
        <taxon>Bacteria</taxon>
        <taxon>Pseudomonadati</taxon>
        <taxon>Pseudomonadota</taxon>
        <taxon>Gammaproteobacteria</taxon>
        <taxon>Chromatiales</taxon>
        <taxon>Chromatiaceae</taxon>
        <taxon>Rheinheimera</taxon>
    </lineage>
</organism>
<dbReference type="PANTHER" id="PTHR36307:SF1">
    <property type="entry name" value="FLAGELLA BASAL BODY P-RING FORMATION PROTEIN FLGA"/>
    <property type="match status" value="1"/>
</dbReference>
<dbReference type="InterPro" id="IPR039246">
    <property type="entry name" value="Flagellar_FlgA"/>
</dbReference>
<dbReference type="InterPro" id="IPR017585">
    <property type="entry name" value="SAF_FlgA"/>
</dbReference>
<gene>
    <name evidence="9" type="primary">flgA</name>
    <name evidence="9" type="ORF">I4W93_001150</name>
</gene>
<dbReference type="PANTHER" id="PTHR36307">
    <property type="entry name" value="FLAGELLA BASAL BODY P-RING FORMATION PROTEIN FLGA"/>
    <property type="match status" value="1"/>
</dbReference>
<sequence length="236" mass="26131">MKKYENLFKQTLTCTLLFFSHIVVADIDSNIYSPSELTRRAEIWINQQLAMPQQDDIQINVSQLDERIGDKECQQPLQFLLSQPITQRQNTIQIRCTAATSWQLYVPVRIDEVVQAVVLTQNLTTGSSITATMLNTESRERRFTRGSLVTNVDQVIGAKTRRSLSVGQILTLQDLCLVCKGDVVTISISNNGLNVAATGVAQSDGSLGDTISVLNRQSNRTISADVVAVNQVSIIF</sequence>
<dbReference type="InterPro" id="IPR041231">
    <property type="entry name" value="FlgA_N"/>
</dbReference>
<evidence type="ECO:0000256" key="2">
    <source>
        <dbReference type="ARBA" id="ARBA00010474"/>
    </source>
</evidence>
<keyword evidence="4 7" id="KW-0732">Signal</keyword>
<dbReference type="CDD" id="cd11614">
    <property type="entry name" value="SAF_CpaB_FlgA_like"/>
    <property type="match status" value="1"/>
</dbReference>
<keyword evidence="7" id="KW-1005">Bacterial flagellum biogenesis</keyword>